<dbReference type="GO" id="GO:0005634">
    <property type="term" value="C:nucleus"/>
    <property type="evidence" value="ECO:0007669"/>
    <property type="project" value="TreeGrafter"/>
</dbReference>
<protein>
    <submittedName>
        <fullName evidence="1">E3 ubiquitin-protein ligase E3D</fullName>
        <ecNumber evidence="1">2.3.2.26</ecNumber>
    </submittedName>
</protein>
<dbReference type="GO" id="GO:0000209">
    <property type="term" value="P:protein polyubiquitination"/>
    <property type="evidence" value="ECO:0007669"/>
    <property type="project" value="TreeGrafter"/>
</dbReference>
<dbReference type="GO" id="GO:0051865">
    <property type="term" value="P:protein autoubiquitination"/>
    <property type="evidence" value="ECO:0007669"/>
    <property type="project" value="TreeGrafter"/>
</dbReference>
<evidence type="ECO:0000313" key="1">
    <source>
        <dbReference type="EMBL" id="KAJ2867299.1"/>
    </source>
</evidence>
<accession>A0A9W8M8N3</accession>
<comment type="caution">
    <text evidence="1">The sequence shown here is derived from an EMBL/GenBank/DDBJ whole genome shotgun (WGS) entry which is preliminary data.</text>
</comment>
<dbReference type="AlphaFoldDB" id="A0A9W8M8N3"/>
<dbReference type="Proteomes" id="UP001140074">
    <property type="component" value="Unassembled WGS sequence"/>
</dbReference>
<dbReference type="PANTHER" id="PTHR31531:SF2">
    <property type="entry name" value="E3 UBIQUITIN-PROTEIN LIGASE E3D"/>
    <property type="match status" value="1"/>
</dbReference>
<gene>
    <name evidence="1" type="primary">UBE3D</name>
    <name evidence="1" type="ORF">GGH94_000928</name>
</gene>
<reference evidence="1" key="1">
    <citation type="submission" date="2022-07" db="EMBL/GenBank/DDBJ databases">
        <title>Phylogenomic reconstructions and comparative analyses of Kickxellomycotina fungi.</title>
        <authorList>
            <person name="Reynolds N.K."/>
            <person name="Stajich J.E."/>
            <person name="Barry K."/>
            <person name="Grigoriev I.V."/>
            <person name="Crous P."/>
            <person name="Smith M.E."/>
        </authorList>
    </citation>
    <scope>NUCLEOTIDE SEQUENCE</scope>
    <source>
        <strain evidence="1">RSA 476</strain>
    </source>
</reference>
<sequence length="439" mass="47944">MTAYYIEVLDSLKLVDIYVECARSASKSGSSDIQLVGTTELRISSGSVISLPVTVSPRAAARSSFEDSDSGPDANSWIRIRVPIALDCMKARLEQASQLITSIEKPITASAIQGLSDIACQSCSSSLLANTTGAADRDTLRIRDLPSAFWSELVDCWVCHPEKDTVNVNADLLHAFEPKVAVTTDSTQDSTRKPEPSTETKLSVDMWVGDTYVLATEDLFKDLPKTPVHMDTKVLSIVVYVAYANMNTYSVASLIGRFYSSYTELCCDSCSNVVGEVGRMGSREMAKLCLSRVQFVLPSPSRSAISVSLSQAVSREILSHVGAHAVYRFVIEGRKACQPVALINIVGWNAEIRARAMSSTQPDNLPDISGRYIKILFTQKDSSTFDTQASQWLDDNATELISLLDADADSLLRILAENAQLLPPPLRGMANMTRSFLRM</sequence>
<keyword evidence="2" id="KW-1185">Reference proteome</keyword>
<dbReference type="InterPro" id="IPR019193">
    <property type="entry name" value="UBQ-conj_enz_E2-bd_prot"/>
</dbReference>
<keyword evidence="1" id="KW-0808">Transferase</keyword>
<dbReference type="Pfam" id="PF09814">
    <property type="entry name" value="HECT_2"/>
    <property type="match status" value="1"/>
</dbReference>
<evidence type="ECO:0000313" key="2">
    <source>
        <dbReference type="Proteomes" id="UP001140074"/>
    </source>
</evidence>
<dbReference type="GO" id="GO:0005829">
    <property type="term" value="C:cytosol"/>
    <property type="evidence" value="ECO:0007669"/>
    <property type="project" value="TreeGrafter"/>
</dbReference>
<keyword evidence="1" id="KW-0012">Acyltransferase</keyword>
<dbReference type="EC" id="2.3.2.26" evidence="1"/>
<dbReference type="GO" id="GO:0043161">
    <property type="term" value="P:proteasome-mediated ubiquitin-dependent protein catabolic process"/>
    <property type="evidence" value="ECO:0007669"/>
    <property type="project" value="TreeGrafter"/>
</dbReference>
<proteinExistence type="predicted"/>
<organism evidence="1 2">
    <name type="scientific">Coemansia aciculifera</name>
    <dbReference type="NCBI Taxonomy" id="417176"/>
    <lineage>
        <taxon>Eukaryota</taxon>
        <taxon>Fungi</taxon>
        <taxon>Fungi incertae sedis</taxon>
        <taxon>Zoopagomycota</taxon>
        <taxon>Kickxellomycotina</taxon>
        <taxon>Kickxellomycetes</taxon>
        <taxon>Kickxellales</taxon>
        <taxon>Kickxellaceae</taxon>
        <taxon>Coemansia</taxon>
    </lineage>
</organism>
<dbReference type="GO" id="GO:0030332">
    <property type="term" value="F:cyclin binding"/>
    <property type="evidence" value="ECO:0007669"/>
    <property type="project" value="TreeGrafter"/>
</dbReference>
<dbReference type="EMBL" id="JANBUY010000021">
    <property type="protein sequence ID" value="KAJ2867299.1"/>
    <property type="molecule type" value="Genomic_DNA"/>
</dbReference>
<dbReference type="PANTHER" id="PTHR31531">
    <property type="entry name" value="E3 UBIQUITIN-PROTEIN LIGASE E3D FAMILY MEMBER"/>
    <property type="match status" value="1"/>
</dbReference>
<dbReference type="GO" id="GO:0006513">
    <property type="term" value="P:protein monoubiquitination"/>
    <property type="evidence" value="ECO:0007669"/>
    <property type="project" value="TreeGrafter"/>
</dbReference>
<dbReference type="GO" id="GO:0031624">
    <property type="term" value="F:ubiquitin conjugating enzyme binding"/>
    <property type="evidence" value="ECO:0007669"/>
    <property type="project" value="TreeGrafter"/>
</dbReference>
<dbReference type="GO" id="GO:0061630">
    <property type="term" value="F:ubiquitin protein ligase activity"/>
    <property type="evidence" value="ECO:0007669"/>
    <property type="project" value="UniProtKB-EC"/>
</dbReference>
<dbReference type="GO" id="GO:0000151">
    <property type="term" value="C:ubiquitin ligase complex"/>
    <property type="evidence" value="ECO:0007669"/>
    <property type="project" value="TreeGrafter"/>
</dbReference>
<name>A0A9W8M8N3_9FUNG</name>